<dbReference type="Proteomes" id="UP000479114">
    <property type="component" value="Plasmid unnamed2"/>
</dbReference>
<evidence type="ECO:0000313" key="2">
    <source>
        <dbReference type="Proteomes" id="UP000479114"/>
    </source>
</evidence>
<name>A0A6C0PCX9_9BACL</name>
<dbReference type="KEGG" id="prz:GZH47_32715"/>
<gene>
    <name evidence="1" type="ORF">GZH47_32715</name>
</gene>
<geneLocation type="plasmid" evidence="1 2">
    <name>unnamed2</name>
</geneLocation>
<reference evidence="1 2" key="1">
    <citation type="submission" date="2020-02" db="EMBL/GenBank/DDBJ databases">
        <title>Paenibacillus sp. nov., isolated from rhizosphere soil of tomato.</title>
        <authorList>
            <person name="Weon H.-Y."/>
            <person name="Lee S.A."/>
        </authorList>
    </citation>
    <scope>NUCLEOTIDE SEQUENCE [LARGE SCALE GENOMIC DNA]</scope>
    <source>
        <strain evidence="1 2">14171R-81</strain>
        <plasmid evidence="1 2">unnamed2</plasmid>
    </source>
</reference>
<accession>A0A6C0PCX9</accession>
<keyword evidence="2" id="KW-1185">Reference proteome</keyword>
<proteinExistence type="predicted"/>
<protein>
    <recommendedName>
        <fullName evidence="3">Tail sheath protein</fullName>
    </recommendedName>
</protein>
<dbReference type="EMBL" id="CP048288">
    <property type="protein sequence ID" value="QHW35662.1"/>
    <property type="molecule type" value="Genomic_DNA"/>
</dbReference>
<sequence>MANENENLPGVKVTYEDGNLYSGNQSLQANTQSILFIGTAVDGPSGEPVSVRDLGIKAADKLFGGLIDRKTKRPVQASLLRGLYEAIKAGNEDVRLLRIGGKQAKTILQAKDVARNMEQYLGDARGNEPFFIDVDVPSGGKFVGVSKVEVIQKDGTAVNMTIGNVLDYIDPATGAEKAFFFGNKMRPGTTVRLSFDYETRNYTMVPKLEGGVPNYNDPDYTLSKDTANNHHFYSARNNWSDRLESGHIPVVVVKDNATSEVFTISSTTPTGDYIYRVGKGQTANPLTDAWSDQDYKDGGIFFTSAYDNEVGKGTYPALTGDVTVTVEYAWFTSFAQSSTSEGPIPGTAATYDLNYAPMATGFGVFYKSGNTRVELSEGTDYGVSIADKTVTVTAGAAPVGAQLIASYKTSASTVQDPKVEVFGKYAGSVYGGLTDIYDLETLHGVAVEVTTDPEDPTGYEKIISFYKPEEKRLSYRDTVLVYRTKKLAQIKTIRQFVNYVNNDSQNNVVYLAAANEYGSVPIQGLEVTGKTFLGEQAPGTLKEDLNEPMDSPNRYPWLGSDGVFDVTSPTQMQELYETLGGKYDFVGDDYKLIQLGVYGKLENYVVDEIVLLDVHANTLIDPLVPEKSFANQLALHCATATAKTWETIGTIGVAPALSASLLDVQEYIDMLTKPGFLDGDINADKRALYERNGIRTDYVNEHYVYTEATHEYVLNDEGDRIDIGRYVNIVFGPEIGLSSDKIGNYVTSGAATYAALISTLNPEVSTTNRTLEVVKGLRYKLSDAQHNQLSDGRFVTFADQINQANIVKYVVKDGVTAALPFSDYTRLSTVRIVHTAVQLVRRKANPFIGLPNGLAQRNALSAEIQAGLDKMKELGVLQRFKFTIFSSVQDKVLGNAFITLELVPQFEVRRFNTSVVLRAA</sequence>
<keyword evidence="1" id="KW-0614">Plasmid</keyword>
<dbReference type="AlphaFoldDB" id="A0A6C0PCX9"/>
<evidence type="ECO:0000313" key="1">
    <source>
        <dbReference type="EMBL" id="QHW35662.1"/>
    </source>
</evidence>
<evidence type="ECO:0008006" key="3">
    <source>
        <dbReference type="Google" id="ProtNLM"/>
    </source>
</evidence>
<organism evidence="1 2">
    <name type="scientific">Paenibacillus rhizovicinus</name>
    <dbReference type="NCBI Taxonomy" id="2704463"/>
    <lineage>
        <taxon>Bacteria</taxon>
        <taxon>Bacillati</taxon>
        <taxon>Bacillota</taxon>
        <taxon>Bacilli</taxon>
        <taxon>Bacillales</taxon>
        <taxon>Paenibacillaceae</taxon>
        <taxon>Paenibacillus</taxon>
    </lineage>
</organism>
<dbReference type="RefSeq" id="WP_162645795.1">
    <property type="nucleotide sequence ID" value="NZ_CP048288.1"/>
</dbReference>